<accession>A0A317D768</accession>
<dbReference type="Pfam" id="PF00528">
    <property type="entry name" value="BPD_transp_1"/>
    <property type="match status" value="1"/>
</dbReference>
<evidence type="ECO:0000256" key="3">
    <source>
        <dbReference type="ARBA" id="ARBA00022475"/>
    </source>
</evidence>
<evidence type="ECO:0000256" key="5">
    <source>
        <dbReference type="ARBA" id="ARBA00022989"/>
    </source>
</evidence>
<feature type="transmembrane region" description="Helical" evidence="7">
    <location>
        <begin position="103"/>
        <end position="123"/>
    </location>
</feature>
<dbReference type="OrthoDB" id="148827at2"/>
<keyword evidence="5 7" id="KW-1133">Transmembrane helix</keyword>
<dbReference type="Proteomes" id="UP001290101">
    <property type="component" value="Unassembled WGS sequence"/>
</dbReference>
<feature type="transmembrane region" description="Helical" evidence="7">
    <location>
        <begin position="135"/>
        <end position="155"/>
    </location>
</feature>
<feature type="transmembrane region" description="Helical" evidence="7">
    <location>
        <begin position="70"/>
        <end position="91"/>
    </location>
</feature>
<evidence type="ECO:0000256" key="4">
    <source>
        <dbReference type="ARBA" id="ARBA00022692"/>
    </source>
</evidence>
<keyword evidence="4 7" id="KW-0812">Transmembrane</keyword>
<organism evidence="10 11">
    <name type="scientific">Micromonospora sicca</name>
    <dbReference type="NCBI Taxonomy" id="2202420"/>
    <lineage>
        <taxon>Bacteria</taxon>
        <taxon>Bacillati</taxon>
        <taxon>Actinomycetota</taxon>
        <taxon>Actinomycetes</taxon>
        <taxon>Micromonosporales</taxon>
        <taxon>Micromonosporaceae</taxon>
        <taxon>Micromonospora</taxon>
    </lineage>
</organism>
<keyword evidence="6 7" id="KW-0472">Membrane</keyword>
<feature type="domain" description="ABC transmembrane type-1" evidence="8">
    <location>
        <begin position="66"/>
        <end position="255"/>
    </location>
</feature>
<reference evidence="10 11" key="1">
    <citation type="submission" date="2018-05" db="EMBL/GenBank/DDBJ databases">
        <title>Micromonosporas from Atacama Desert.</title>
        <authorList>
            <person name="Carro L."/>
            <person name="Golinska P."/>
            <person name="Klenk H.-P."/>
            <person name="Goodfellow M."/>
        </authorList>
    </citation>
    <scope>NUCLEOTIDE SEQUENCE [LARGE SCALE GENOMIC DNA]</scope>
    <source>
        <strain evidence="10 11">4G51</strain>
    </source>
</reference>
<feature type="transmembrane region" description="Helical" evidence="7">
    <location>
        <begin position="7"/>
        <end position="27"/>
    </location>
</feature>
<dbReference type="RefSeq" id="WP_109804498.1">
    <property type="nucleotide sequence ID" value="NZ_JAXOTQ010000001.1"/>
</dbReference>
<reference evidence="9 12" key="2">
    <citation type="submission" date="2023-12" db="EMBL/GenBank/DDBJ databases">
        <title>Micromonospora sp. nov., isolated from Atacama Desert.</title>
        <authorList>
            <person name="Carro L."/>
            <person name="Golinska P."/>
            <person name="Klenk H.-P."/>
            <person name="Goodfellow M."/>
        </authorList>
    </citation>
    <scope>NUCLEOTIDE SEQUENCE [LARGE SCALE GENOMIC DNA]</scope>
    <source>
        <strain evidence="9 12">4G53</strain>
    </source>
</reference>
<keyword evidence="2 7" id="KW-0813">Transport</keyword>
<dbReference type="EMBL" id="JAXOTQ010000001">
    <property type="protein sequence ID" value="MDZ5488032.1"/>
    <property type="molecule type" value="Genomic_DNA"/>
</dbReference>
<sequence length="270" mass="29445">MSRKILRYLALTLGAVAMLGPFAWMLITSLTGDPQLARVDAPLLPDPPTIEPYGRLGEAFPFWRFAANSVGVAVVSTLLQLFTSATAAYAFSRLRFRGSGAVFVLYLATMMIPMQVIIVPLFIEMRHLGLVDSYAGLLLPTIVSSFGVFMLRQAFLALPMELDEAAYVDGAGHLRVFAQVLLPLVAPALATFAVFAFMSSWNAFLWPLVIAQTEAHMTLPVGLSLLQGRYSTAWNVVMAGSTMSVLPILALYVFAQRYVVRGITFTGIKS</sequence>
<dbReference type="PANTHER" id="PTHR43744">
    <property type="entry name" value="ABC TRANSPORTER PERMEASE PROTEIN MG189-RELATED-RELATED"/>
    <property type="match status" value="1"/>
</dbReference>
<dbReference type="GO" id="GO:0055085">
    <property type="term" value="P:transmembrane transport"/>
    <property type="evidence" value="ECO:0007669"/>
    <property type="project" value="InterPro"/>
</dbReference>
<feature type="transmembrane region" description="Helical" evidence="7">
    <location>
        <begin position="233"/>
        <end position="255"/>
    </location>
</feature>
<dbReference type="AlphaFoldDB" id="A0A317D768"/>
<evidence type="ECO:0000256" key="2">
    <source>
        <dbReference type="ARBA" id="ARBA00022448"/>
    </source>
</evidence>
<evidence type="ECO:0000256" key="7">
    <source>
        <dbReference type="RuleBase" id="RU363032"/>
    </source>
</evidence>
<evidence type="ECO:0000313" key="12">
    <source>
        <dbReference type="Proteomes" id="UP001290101"/>
    </source>
</evidence>
<proteinExistence type="inferred from homology"/>
<protein>
    <submittedName>
        <fullName evidence="9">Carbohydrate ABC transporter permease</fullName>
    </submittedName>
    <submittedName>
        <fullName evidence="10">Sugar ABC transporter permease</fullName>
    </submittedName>
</protein>
<comment type="caution">
    <text evidence="10">The sequence shown here is derived from an EMBL/GenBank/DDBJ whole genome shotgun (WGS) entry which is preliminary data.</text>
</comment>
<dbReference type="Proteomes" id="UP000246050">
    <property type="component" value="Unassembled WGS sequence"/>
</dbReference>
<dbReference type="InterPro" id="IPR000515">
    <property type="entry name" value="MetI-like"/>
</dbReference>
<dbReference type="SUPFAM" id="SSF161098">
    <property type="entry name" value="MetI-like"/>
    <property type="match status" value="1"/>
</dbReference>
<keyword evidence="12" id="KW-1185">Reference proteome</keyword>
<dbReference type="CDD" id="cd06261">
    <property type="entry name" value="TM_PBP2"/>
    <property type="match status" value="1"/>
</dbReference>
<keyword evidence="3" id="KW-1003">Cell membrane</keyword>
<evidence type="ECO:0000256" key="1">
    <source>
        <dbReference type="ARBA" id="ARBA00004651"/>
    </source>
</evidence>
<evidence type="ECO:0000313" key="9">
    <source>
        <dbReference type="EMBL" id="MDZ5488032.1"/>
    </source>
</evidence>
<evidence type="ECO:0000313" key="11">
    <source>
        <dbReference type="Proteomes" id="UP000246050"/>
    </source>
</evidence>
<evidence type="ECO:0000313" key="10">
    <source>
        <dbReference type="EMBL" id="PWR10688.1"/>
    </source>
</evidence>
<dbReference type="PROSITE" id="PS50928">
    <property type="entry name" value="ABC_TM1"/>
    <property type="match status" value="1"/>
</dbReference>
<dbReference type="EMBL" id="QGKS01000346">
    <property type="protein sequence ID" value="PWR10688.1"/>
    <property type="molecule type" value="Genomic_DNA"/>
</dbReference>
<dbReference type="InterPro" id="IPR035906">
    <property type="entry name" value="MetI-like_sf"/>
</dbReference>
<comment type="subcellular location">
    <subcellularLocation>
        <location evidence="1 7">Cell membrane</location>
        <topology evidence="1 7">Multi-pass membrane protein</topology>
    </subcellularLocation>
</comment>
<dbReference type="Gene3D" id="1.10.3720.10">
    <property type="entry name" value="MetI-like"/>
    <property type="match status" value="1"/>
</dbReference>
<comment type="similarity">
    <text evidence="7">Belongs to the binding-protein-dependent transport system permease family.</text>
</comment>
<feature type="transmembrane region" description="Helical" evidence="7">
    <location>
        <begin position="176"/>
        <end position="198"/>
    </location>
</feature>
<gene>
    <name evidence="10" type="ORF">DKT69_28125</name>
    <name evidence="9" type="ORF">U2F25_00900</name>
</gene>
<name>A0A317D768_9ACTN</name>
<evidence type="ECO:0000256" key="6">
    <source>
        <dbReference type="ARBA" id="ARBA00023136"/>
    </source>
</evidence>
<dbReference type="GO" id="GO:0005886">
    <property type="term" value="C:plasma membrane"/>
    <property type="evidence" value="ECO:0007669"/>
    <property type="project" value="UniProtKB-SubCell"/>
</dbReference>
<evidence type="ECO:0000259" key="8">
    <source>
        <dbReference type="PROSITE" id="PS50928"/>
    </source>
</evidence>
<dbReference type="PANTHER" id="PTHR43744:SF12">
    <property type="entry name" value="ABC TRANSPORTER PERMEASE PROTEIN MG189-RELATED"/>
    <property type="match status" value="1"/>
</dbReference>